<evidence type="ECO:0000256" key="2">
    <source>
        <dbReference type="ARBA" id="ARBA00022448"/>
    </source>
</evidence>
<keyword evidence="9" id="KW-1185">Reference proteome</keyword>
<keyword evidence="4" id="KW-0472">Membrane</keyword>
<feature type="domain" description="ABC transporter" evidence="7">
    <location>
        <begin position="2"/>
        <end position="236"/>
    </location>
</feature>
<keyword evidence="4" id="KW-0997">Cell inner membrane</keyword>
<keyword evidence="2" id="KW-0813">Transport</keyword>
<keyword evidence="3" id="KW-1003">Cell membrane</keyword>
<dbReference type="InterPro" id="IPR017871">
    <property type="entry name" value="ABC_transporter-like_CS"/>
</dbReference>
<evidence type="ECO:0000259" key="7">
    <source>
        <dbReference type="PROSITE" id="PS50893"/>
    </source>
</evidence>
<dbReference type="Proteomes" id="UP000305539">
    <property type="component" value="Unassembled WGS sequence"/>
</dbReference>
<sequence length="324" mass="34682">MIEFDQVSRRFGATVAVDRVSLTVPSGSITALVGTSGSGKSTLLRMINRLIPPDEGTIRIDGIDTATLEEVALRRGIGYVIQGNGLFPHWTVARNIATVPRLLGWDAARIEARVRELLERFGLDPAVYANKLPHALSGGQQQRVGVARALAAEPEILLMDEPFGALDPIIRARAQDDLLALQRRLGITVVIVTHDMDEALRLGDQIVVMDHGRVLQAGAPEQILARPAVDFVRQLVGDADRALRLLALTRVGEAAETVGSTEPAGSGEAAGRAGAPLSSAATLRDAMGALLWHGVETLPVADDDGVVRRRISLPAILTRARRPQ</sequence>
<accession>A0A4U1HZT3</accession>
<evidence type="ECO:0000256" key="4">
    <source>
        <dbReference type="ARBA" id="ARBA00022519"/>
    </source>
</evidence>
<dbReference type="PROSITE" id="PS00211">
    <property type="entry name" value="ABC_TRANSPORTER_1"/>
    <property type="match status" value="1"/>
</dbReference>
<dbReference type="EMBL" id="SWJE01000011">
    <property type="protein sequence ID" value="TKC86354.1"/>
    <property type="molecule type" value="Genomic_DNA"/>
</dbReference>
<dbReference type="PROSITE" id="PS50893">
    <property type="entry name" value="ABC_TRANSPORTER_2"/>
    <property type="match status" value="1"/>
</dbReference>
<dbReference type="InterPro" id="IPR003439">
    <property type="entry name" value="ABC_transporter-like_ATP-bd"/>
</dbReference>
<dbReference type="PANTHER" id="PTHR43117">
    <property type="entry name" value="OSMOPROTECTANT IMPORT ATP-BINDING PROTEIN OSMV"/>
    <property type="match status" value="1"/>
</dbReference>
<dbReference type="SMART" id="SM00382">
    <property type="entry name" value="AAA"/>
    <property type="match status" value="1"/>
</dbReference>
<name>A0A4U1HZT3_9BURK</name>
<dbReference type="InterPro" id="IPR027417">
    <property type="entry name" value="P-loop_NTPase"/>
</dbReference>
<evidence type="ECO:0000256" key="3">
    <source>
        <dbReference type="ARBA" id="ARBA00022475"/>
    </source>
</evidence>
<evidence type="ECO:0000256" key="6">
    <source>
        <dbReference type="ARBA" id="ARBA00022840"/>
    </source>
</evidence>
<evidence type="ECO:0000256" key="1">
    <source>
        <dbReference type="ARBA" id="ARBA00005417"/>
    </source>
</evidence>
<dbReference type="AlphaFoldDB" id="A0A4U1HZT3"/>
<comment type="similarity">
    <text evidence="1">Belongs to the ABC transporter superfamily.</text>
</comment>
<dbReference type="OrthoDB" id="9802264at2"/>
<dbReference type="RefSeq" id="WP_136897037.1">
    <property type="nucleotide sequence ID" value="NZ_SWJE01000011.1"/>
</dbReference>
<dbReference type="FunFam" id="3.40.50.300:FF:000425">
    <property type="entry name" value="Probable ABC transporter, ATP-binding subunit"/>
    <property type="match status" value="1"/>
</dbReference>
<protein>
    <submittedName>
        <fullName evidence="8">ABC transporter ATP-binding protein</fullName>
    </submittedName>
</protein>
<dbReference type="GO" id="GO:0005524">
    <property type="term" value="F:ATP binding"/>
    <property type="evidence" value="ECO:0007669"/>
    <property type="project" value="UniProtKB-KW"/>
</dbReference>
<keyword evidence="5" id="KW-0547">Nucleotide-binding</keyword>
<comment type="caution">
    <text evidence="8">The sequence shown here is derived from an EMBL/GenBank/DDBJ whole genome shotgun (WGS) entry which is preliminary data.</text>
</comment>
<dbReference type="SUPFAM" id="SSF52540">
    <property type="entry name" value="P-loop containing nucleoside triphosphate hydrolases"/>
    <property type="match status" value="1"/>
</dbReference>
<dbReference type="GO" id="GO:0016887">
    <property type="term" value="F:ATP hydrolysis activity"/>
    <property type="evidence" value="ECO:0007669"/>
    <property type="project" value="InterPro"/>
</dbReference>
<dbReference type="InterPro" id="IPR003593">
    <property type="entry name" value="AAA+_ATPase"/>
</dbReference>
<evidence type="ECO:0000256" key="5">
    <source>
        <dbReference type="ARBA" id="ARBA00022741"/>
    </source>
</evidence>
<evidence type="ECO:0000313" key="9">
    <source>
        <dbReference type="Proteomes" id="UP000305539"/>
    </source>
</evidence>
<reference evidence="8 9" key="1">
    <citation type="submission" date="2019-04" db="EMBL/GenBank/DDBJ databases">
        <title>Trinickia sp. 7GSK02, isolated from subtropical forest soil.</title>
        <authorList>
            <person name="Gao Z.-H."/>
            <person name="Qiu L.-H."/>
        </authorList>
    </citation>
    <scope>NUCLEOTIDE SEQUENCE [LARGE SCALE GENOMIC DNA]</scope>
    <source>
        <strain evidence="8 9">7GSK02</strain>
    </source>
</reference>
<dbReference type="PANTHER" id="PTHR43117:SF5">
    <property type="entry name" value="GLYCINE BETAINE UPTAKE SYSTEM ATP-BINDING PROTEIN YEHX"/>
    <property type="match status" value="1"/>
</dbReference>
<gene>
    <name evidence="8" type="ORF">FAZ69_21155</name>
</gene>
<dbReference type="GO" id="GO:0015697">
    <property type="term" value="P:quaternary ammonium group transport"/>
    <property type="evidence" value="ECO:0007669"/>
    <property type="project" value="UniProtKB-ARBA"/>
</dbReference>
<dbReference type="Pfam" id="PF00005">
    <property type="entry name" value="ABC_tran"/>
    <property type="match status" value="1"/>
</dbReference>
<organism evidence="8 9">
    <name type="scientific">Trinickia terrae</name>
    <dbReference type="NCBI Taxonomy" id="2571161"/>
    <lineage>
        <taxon>Bacteria</taxon>
        <taxon>Pseudomonadati</taxon>
        <taxon>Pseudomonadota</taxon>
        <taxon>Betaproteobacteria</taxon>
        <taxon>Burkholderiales</taxon>
        <taxon>Burkholderiaceae</taxon>
        <taxon>Trinickia</taxon>
    </lineage>
</organism>
<proteinExistence type="inferred from homology"/>
<evidence type="ECO:0000313" key="8">
    <source>
        <dbReference type="EMBL" id="TKC86354.1"/>
    </source>
</evidence>
<keyword evidence="6 8" id="KW-0067">ATP-binding</keyword>
<dbReference type="Gene3D" id="3.40.50.300">
    <property type="entry name" value="P-loop containing nucleotide triphosphate hydrolases"/>
    <property type="match status" value="1"/>
</dbReference>